<organism evidence="1 2">
    <name type="scientific">Sulfobacillus thermosulfidooxidans</name>
    <dbReference type="NCBI Taxonomy" id="28034"/>
    <lineage>
        <taxon>Bacteria</taxon>
        <taxon>Bacillati</taxon>
        <taxon>Bacillota</taxon>
        <taxon>Clostridia</taxon>
        <taxon>Eubacteriales</taxon>
        <taxon>Clostridiales Family XVII. Incertae Sedis</taxon>
        <taxon>Sulfobacillus</taxon>
    </lineage>
</organism>
<evidence type="ECO:0000313" key="2">
    <source>
        <dbReference type="Proteomes" id="UP000242705"/>
    </source>
</evidence>
<comment type="caution">
    <text evidence="1">The sequence shown here is derived from an EMBL/GenBank/DDBJ whole genome shotgun (WGS) entry which is preliminary data.</text>
</comment>
<accession>A0A1R0IVX7</accession>
<dbReference type="AlphaFoldDB" id="A0A1R0IVX7"/>
<protein>
    <submittedName>
        <fullName evidence="1">Uncharacterized protein</fullName>
    </submittedName>
</protein>
<sequence>MRKRQIWLILSAGVAIFVSAGIIGYHRLQEPKQQIFAVTNQVLQAELALNPRESSKQLAVLDQHLVTGSQADFFTAWLYDEMRSLAGQNPPRLVSMHVNIAQKAIYSMTLSQAIVDYRLTVTRIYKPHGQVNTTEIVTLWLTKSPDSSQGAGWKVYAINFNFDPIDFPNRPDSEGYDTWNLQPAPTPPHGV</sequence>
<dbReference type="RefSeq" id="WP_020374304.1">
    <property type="nucleotide sequence ID" value="NZ_MDZD01000021.1"/>
</dbReference>
<proteinExistence type="predicted"/>
<reference evidence="1 2" key="1">
    <citation type="journal article" date="2014" name="BMC Genomics">
        <title>Comparison of environmental and isolate Sulfobacillus genomes reveals diverse carbon, sulfur, nitrogen, and hydrogen metabolisms.</title>
        <authorList>
            <person name="Justice N.B."/>
            <person name="Norman A."/>
            <person name="Brown C.T."/>
            <person name="Singh A."/>
            <person name="Thomas B.C."/>
            <person name="Banfield J.F."/>
        </authorList>
    </citation>
    <scope>NUCLEOTIDE SEQUENCE [LARGE SCALE GENOMIC DNA]</scope>
    <source>
        <strain evidence="1">AMDSBA5</strain>
    </source>
</reference>
<dbReference type="Proteomes" id="UP000242705">
    <property type="component" value="Unassembled WGS sequence"/>
</dbReference>
<gene>
    <name evidence="1" type="ORF">C7B47_04090</name>
</gene>
<dbReference type="EMBL" id="PXYX01000005">
    <property type="protein sequence ID" value="PSR28811.1"/>
    <property type="molecule type" value="Genomic_DNA"/>
</dbReference>
<evidence type="ECO:0000313" key="1">
    <source>
        <dbReference type="EMBL" id="PSR28811.1"/>
    </source>
</evidence>
<name>A0A1R0IVX7_SULTH</name>